<organism evidence="1 2">
    <name type="scientific">Scophthalmus maximus</name>
    <name type="common">Turbot</name>
    <name type="synonym">Psetta maxima</name>
    <dbReference type="NCBI Taxonomy" id="52904"/>
    <lineage>
        <taxon>Eukaryota</taxon>
        <taxon>Metazoa</taxon>
        <taxon>Chordata</taxon>
        <taxon>Craniata</taxon>
        <taxon>Vertebrata</taxon>
        <taxon>Euteleostomi</taxon>
        <taxon>Actinopterygii</taxon>
        <taxon>Neopterygii</taxon>
        <taxon>Teleostei</taxon>
        <taxon>Neoteleostei</taxon>
        <taxon>Acanthomorphata</taxon>
        <taxon>Carangaria</taxon>
        <taxon>Pleuronectiformes</taxon>
        <taxon>Pleuronectoidei</taxon>
        <taxon>Scophthalmidae</taxon>
        <taxon>Scophthalmus</taxon>
    </lineage>
</organism>
<dbReference type="InterPro" id="IPR042986">
    <property type="entry name" value="PLEKHS1"/>
</dbReference>
<reference evidence="1" key="2">
    <citation type="submission" date="2025-08" db="UniProtKB">
        <authorList>
            <consortium name="Ensembl"/>
        </authorList>
    </citation>
    <scope>IDENTIFICATION</scope>
</reference>
<gene>
    <name evidence="1" type="primary">LOC118287170</name>
</gene>
<evidence type="ECO:0000313" key="2">
    <source>
        <dbReference type="Proteomes" id="UP000694558"/>
    </source>
</evidence>
<evidence type="ECO:0000313" key="1">
    <source>
        <dbReference type="Ensembl" id="ENSSMAP00000063291.1"/>
    </source>
</evidence>
<name>A0A8D3DUT2_SCOMX</name>
<dbReference type="PANTHER" id="PTHR47014">
    <property type="entry name" value="PLECKSTRIN HOMOLOGY DOMAIN-CONTAINING FAMILY S MEMBER 1"/>
    <property type="match status" value="1"/>
</dbReference>
<accession>A0A8D3DUT2</accession>
<dbReference type="Ensembl" id="ENSSMAT00000078312.1">
    <property type="protein sequence ID" value="ENSSMAP00000063291.1"/>
    <property type="gene ID" value="ENSSMAG00000019365.2"/>
</dbReference>
<dbReference type="Proteomes" id="UP000694558">
    <property type="component" value="Chromosome 18"/>
</dbReference>
<sequence>MSKSIHCGVCSLPFLPPSLDHIIPEERDIEVKQADLKKHLTLTEVDGKPSVCGWTGQPQTVCLFHMGDHILAINDLHIDSVKEPEFFFSFQVKLTILRLPGCSPLHSPNCVCNSKSICQSYIEKICFTLG</sequence>
<dbReference type="AlphaFoldDB" id="A0A8D3DUT2"/>
<dbReference type="GeneTree" id="ENSGT00390000006729"/>
<protein>
    <submittedName>
        <fullName evidence="1">Pleckstrin homology domain containing S1, tandem duplicate 3</fullName>
    </submittedName>
</protein>
<proteinExistence type="predicted"/>
<dbReference type="PANTHER" id="PTHR47014:SF1">
    <property type="entry name" value="PLECKSTRIN HOMOLOGY DOMAIN-CONTAINING FAMILY S MEMBER 1"/>
    <property type="match status" value="1"/>
</dbReference>
<reference evidence="1" key="1">
    <citation type="submission" date="2023-05" db="EMBL/GenBank/DDBJ databases">
        <title>High-quality long-read genome of Scophthalmus maximus.</title>
        <authorList>
            <person name="Lien S."/>
            <person name="Martinez P."/>
        </authorList>
    </citation>
    <scope>NUCLEOTIDE SEQUENCE [LARGE SCALE GENOMIC DNA]</scope>
</reference>